<name>A0A842IPF4_9FLAO</name>
<keyword evidence="2" id="KW-1185">Reference proteome</keyword>
<evidence type="ECO:0000313" key="1">
    <source>
        <dbReference type="EMBL" id="MBC2843564.1"/>
    </source>
</evidence>
<dbReference type="PANTHER" id="PTHR35340:SF5">
    <property type="entry name" value="ASST-DOMAIN-CONTAINING PROTEIN"/>
    <property type="match status" value="1"/>
</dbReference>
<dbReference type="EMBL" id="JACLCP010000001">
    <property type="protein sequence ID" value="MBC2843564.1"/>
    <property type="molecule type" value="Genomic_DNA"/>
</dbReference>
<dbReference type="Pfam" id="PF14269">
    <property type="entry name" value="Arylsulfotran_2"/>
    <property type="match status" value="1"/>
</dbReference>
<protein>
    <recommendedName>
        <fullName evidence="3">Arylsulfotransferase (ASST)</fullName>
    </recommendedName>
</protein>
<sequence>MKTLRKFALFIIGIFILMLWSGIVRNAALGQRAAGPLTGPIKTFSEIPSNMKMAYNHFFRAPQYYLKTNAEDVNDINNLSYNLYGSYTYRQGDQYNVELKNFKTNKVIKTWDLPIEILSEHYEVGQNDRIYPAKMMSDRDVIVSWNEKPGLIRLDSSSNVKWFNKDFIFHHALNFDHKGNIWMPGVKHEEGIIVPKTLSVDGEKTDYRDDLVLSVDAKTGKTLYSKSLTSIFLENDLDELLNKATHVTDPFHLNDVQPVVIDSSKYFKKGDIFLSFRHLSAVIQFRPSTDKVIKVIDGPFTFQHDVDILSDSTIGLFNNNSAAWDVNFNKNEFKPSNGTIQRKITHSNVLIYNFETDSFKALYENNFIENEIYTGAEGLFEFLPNGDMFVEEQNSGLLWVLNKNGVVLKTKLKSDIEGYHYLPNWTTIYTDINF</sequence>
<evidence type="ECO:0008006" key="3">
    <source>
        <dbReference type="Google" id="ProtNLM"/>
    </source>
</evidence>
<reference evidence="1" key="1">
    <citation type="submission" date="2020-08" db="EMBL/GenBank/DDBJ databases">
        <title>Winogradskyella ouciana sp. nov., isolated from the hadal seawater of the Mariana Trench.</title>
        <authorList>
            <person name="He X."/>
        </authorList>
    </citation>
    <scope>NUCLEOTIDE SEQUENCE [LARGE SCALE GENOMIC DNA]</scope>
    <source>
        <strain evidence="1">KCTC 52348</strain>
    </source>
</reference>
<dbReference type="InterPro" id="IPR039535">
    <property type="entry name" value="ASST-like"/>
</dbReference>
<dbReference type="PANTHER" id="PTHR35340">
    <property type="entry name" value="PQQ ENZYME REPEAT PROTEIN-RELATED"/>
    <property type="match status" value="1"/>
</dbReference>
<dbReference type="SUPFAM" id="SSF63829">
    <property type="entry name" value="Calcium-dependent phosphotriesterase"/>
    <property type="match status" value="1"/>
</dbReference>
<dbReference type="InterPro" id="IPR053143">
    <property type="entry name" value="Arylsulfate_ST"/>
</dbReference>
<dbReference type="RefSeq" id="WP_185787292.1">
    <property type="nucleotide sequence ID" value="NZ_CANMIT010000005.1"/>
</dbReference>
<comment type="caution">
    <text evidence="1">The sequence shown here is derived from an EMBL/GenBank/DDBJ whole genome shotgun (WGS) entry which is preliminary data.</text>
</comment>
<dbReference type="Proteomes" id="UP000533900">
    <property type="component" value="Unassembled WGS sequence"/>
</dbReference>
<accession>A0A842IPF4</accession>
<dbReference type="AlphaFoldDB" id="A0A842IPF4"/>
<gene>
    <name evidence="1" type="ORF">H7F21_00535</name>
</gene>
<proteinExistence type="predicted"/>
<evidence type="ECO:0000313" key="2">
    <source>
        <dbReference type="Proteomes" id="UP000533900"/>
    </source>
</evidence>
<organism evidence="1 2">
    <name type="scientific">Winogradskyella flava</name>
    <dbReference type="NCBI Taxonomy" id="1884876"/>
    <lineage>
        <taxon>Bacteria</taxon>
        <taxon>Pseudomonadati</taxon>
        <taxon>Bacteroidota</taxon>
        <taxon>Flavobacteriia</taxon>
        <taxon>Flavobacteriales</taxon>
        <taxon>Flavobacteriaceae</taxon>
        <taxon>Winogradskyella</taxon>
    </lineage>
</organism>